<dbReference type="EMBL" id="FNGY01000001">
    <property type="protein sequence ID" value="SDL33786.1"/>
    <property type="molecule type" value="Genomic_DNA"/>
</dbReference>
<dbReference type="Proteomes" id="UP000183200">
    <property type="component" value="Unassembled WGS sequence"/>
</dbReference>
<evidence type="ECO:0008006" key="3">
    <source>
        <dbReference type="Google" id="ProtNLM"/>
    </source>
</evidence>
<reference evidence="2" key="1">
    <citation type="submission" date="2016-10" db="EMBL/GenBank/DDBJ databases">
        <authorList>
            <person name="Varghese N."/>
            <person name="Submissions S."/>
        </authorList>
    </citation>
    <scope>NUCLEOTIDE SEQUENCE [LARGE SCALE GENOMIC DNA]</scope>
    <source>
        <strain evidence="2">DSM 19110</strain>
    </source>
</reference>
<dbReference type="RefSeq" id="WP_074604059.1">
    <property type="nucleotide sequence ID" value="NZ_FNGY01000001.1"/>
</dbReference>
<evidence type="ECO:0000313" key="1">
    <source>
        <dbReference type="EMBL" id="SDL33786.1"/>
    </source>
</evidence>
<dbReference type="AlphaFoldDB" id="A0A1G9J9A5"/>
<proteinExistence type="predicted"/>
<accession>A0A1G9J9A5</accession>
<keyword evidence="2" id="KW-1185">Reference proteome</keyword>
<gene>
    <name evidence="1" type="ORF">SAMN05421820_101184</name>
</gene>
<evidence type="ECO:0000313" key="2">
    <source>
        <dbReference type="Proteomes" id="UP000183200"/>
    </source>
</evidence>
<protein>
    <recommendedName>
        <fullName evidence="3">DUF4136 domain-containing protein</fullName>
    </recommendedName>
</protein>
<sequence length="213" mass="23849">MKKLMSAGTIGMFFLLVILLSSCSPRTSIVSSWTKPDVPSVQYQKVLVIGLMGSKDRPLQEEVENSMMKALNAHGINAGSAYAEYGPKAFQGLSEQEALKKIRDKGYDGTFTIALLDRRKEKRYTPPSVGFAPYPYFGFWGYYRHVYGRIYEPGYYTVSTNFILEANFYKLGADQLIYSAQTKTSAPDSPQILATDFTNALIQDMLSKGLLKK</sequence>
<dbReference type="PROSITE" id="PS51257">
    <property type="entry name" value="PROKAR_LIPOPROTEIN"/>
    <property type="match status" value="1"/>
</dbReference>
<dbReference type="OrthoDB" id="6077795at2"/>
<organism evidence="1 2">
    <name type="scientific">Pedobacter steynii</name>
    <dbReference type="NCBI Taxonomy" id="430522"/>
    <lineage>
        <taxon>Bacteria</taxon>
        <taxon>Pseudomonadati</taxon>
        <taxon>Bacteroidota</taxon>
        <taxon>Sphingobacteriia</taxon>
        <taxon>Sphingobacteriales</taxon>
        <taxon>Sphingobacteriaceae</taxon>
        <taxon>Pedobacter</taxon>
    </lineage>
</organism>
<name>A0A1G9J9A5_9SPHI</name>